<dbReference type="SUPFAM" id="SSF54001">
    <property type="entry name" value="Cysteine proteinases"/>
    <property type="match status" value="1"/>
</dbReference>
<dbReference type="Pfam" id="PF00877">
    <property type="entry name" value="NLPC_P60"/>
    <property type="match status" value="1"/>
</dbReference>
<accession>A0ABT7H0E8</accession>
<keyword evidence="2" id="KW-0645">Protease</keyword>
<keyword evidence="3" id="KW-0378">Hydrolase</keyword>
<feature type="coiled-coil region" evidence="5">
    <location>
        <begin position="189"/>
        <end position="233"/>
    </location>
</feature>
<feature type="chain" id="PRO_5045448390" evidence="7">
    <location>
        <begin position="41"/>
        <end position="373"/>
    </location>
</feature>
<evidence type="ECO:0000256" key="4">
    <source>
        <dbReference type="ARBA" id="ARBA00022807"/>
    </source>
</evidence>
<feature type="compositionally biased region" description="Pro residues" evidence="6">
    <location>
        <begin position="44"/>
        <end position="60"/>
    </location>
</feature>
<keyword evidence="7" id="KW-0732">Signal</keyword>
<keyword evidence="5" id="KW-0175">Coiled coil</keyword>
<sequence>MGTVKRASSRRQGRQGASALTLLCAMAILAAPGLAGTAYAAPGAPPAPTAPAAPAAPAPGPGAKSLEQVRKEIEDLYRQAGAATDAYNLAEGETKAQSERIVQIANLVVAGQDRISSLKDRAGAAARAQYRSGGLPPGARLALSESPADYLDGTGRLRQGEKATTDLLSELNRTQTDLERYAKEAGALWQKMEDNRAKKEAAKKEIEEKIKAAEALENRLEAEEKARLIQLEQEAQYKAQTAWLSSGAMKDVGGAATDAGKRAVQWATAQMGKPYVWGATGPDSFDCSGLTSQAWLAAGRGIPRTSQEQLRLLPKVAVKDMRPGDLIIYFDDASHVGMYVGDGAMVHAPRPGRTVTMAGAGSMPIKAVVRPDA</sequence>
<protein>
    <submittedName>
        <fullName evidence="9">NlpC/P60 family protein</fullName>
    </submittedName>
</protein>
<comment type="similarity">
    <text evidence="1">Belongs to the peptidase C40 family.</text>
</comment>
<evidence type="ECO:0000259" key="8">
    <source>
        <dbReference type="PROSITE" id="PS51935"/>
    </source>
</evidence>
<evidence type="ECO:0000313" key="10">
    <source>
        <dbReference type="Proteomes" id="UP001223390"/>
    </source>
</evidence>
<keyword evidence="4" id="KW-0788">Thiol protease</keyword>
<reference evidence="9 10" key="1">
    <citation type="submission" date="2023-05" db="EMBL/GenBank/DDBJ databases">
        <title>Sequencing and Assembly of Streptomyces sp. NP73.</title>
        <authorList>
            <person name="Konwar A.N."/>
            <person name="Saikia K."/>
            <person name="Thakur D."/>
        </authorList>
    </citation>
    <scope>NUCLEOTIDE SEQUENCE [LARGE SCALE GENOMIC DNA]</scope>
    <source>
        <strain evidence="9 10">NP73</strain>
    </source>
</reference>
<name>A0ABT7H0E8_9ACTN</name>
<dbReference type="PROSITE" id="PS51935">
    <property type="entry name" value="NLPC_P60"/>
    <property type="match status" value="1"/>
</dbReference>
<evidence type="ECO:0000256" key="3">
    <source>
        <dbReference type="ARBA" id="ARBA00022801"/>
    </source>
</evidence>
<evidence type="ECO:0000256" key="6">
    <source>
        <dbReference type="SAM" id="MobiDB-lite"/>
    </source>
</evidence>
<keyword evidence="10" id="KW-1185">Reference proteome</keyword>
<evidence type="ECO:0000256" key="2">
    <source>
        <dbReference type="ARBA" id="ARBA00022670"/>
    </source>
</evidence>
<feature type="domain" description="NlpC/P60" evidence="8">
    <location>
        <begin position="257"/>
        <end position="373"/>
    </location>
</feature>
<dbReference type="PANTHER" id="PTHR47359">
    <property type="entry name" value="PEPTIDOGLYCAN DL-ENDOPEPTIDASE CWLO"/>
    <property type="match status" value="1"/>
</dbReference>
<dbReference type="PANTHER" id="PTHR47359:SF3">
    <property type="entry name" value="NLP_P60 DOMAIN-CONTAINING PROTEIN-RELATED"/>
    <property type="match status" value="1"/>
</dbReference>
<dbReference type="Proteomes" id="UP001223390">
    <property type="component" value="Unassembled WGS sequence"/>
</dbReference>
<dbReference type="InterPro" id="IPR038765">
    <property type="entry name" value="Papain-like_cys_pep_sf"/>
</dbReference>
<evidence type="ECO:0000313" key="9">
    <source>
        <dbReference type="EMBL" id="MDK9499361.1"/>
    </source>
</evidence>
<dbReference type="Gene3D" id="3.90.1720.10">
    <property type="entry name" value="endopeptidase domain like (from Nostoc punctiforme)"/>
    <property type="match status" value="1"/>
</dbReference>
<dbReference type="InterPro" id="IPR000064">
    <property type="entry name" value="NLP_P60_dom"/>
</dbReference>
<gene>
    <name evidence="9" type="ORF">QEZ40_004781</name>
</gene>
<evidence type="ECO:0000256" key="5">
    <source>
        <dbReference type="SAM" id="Coils"/>
    </source>
</evidence>
<organism evidence="9 10">
    <name type="scientific">Streptomyces katrae</name>
    <dbReference type="NCBI Taxonomy" id="68223"/>
    <lineage>
        <taxon>Bacteria</taxon>
        <taxon>Bacillati</taxon>
        <taxon>Actinomycetota</taxon>
        <taxon>Actinomycetes</taxon>
        <taxon>Kitasatosporales</taxon>
        <taxon>Streptomycetaceae</taxon>
        <taxon>Streptomyces</taxon>
    </lineage>
</organism>
<dbReference type="EMBL" id="JASITI010000042">
    <property type="protein sequence ID" value="MDK9499361.1"/>
    <property type="molecule type" value="Genomic_DNA"/>
</dbReference>
<dbReference type="InterPro" id="IPR051794">
    <property type="entry name" value="PG_Endopeptidase_C40"/>
</dbReference>
<evidence type="ECO:0000256" key="1">
    <source>
        <dbReference type="ARBA" id="ARBA00007074"/>
    </source>
</evidence>
<comment type="caution">
    <text evidence="9">The sequence shown here is derived from an EMBL/GenBank/DDBJ whole genome shotgun (WGS) entry which is preliminary data.</text>
</comment>
<evidence type="ECO:0000256" key="7">
    <source>
        <dbReference type="SAM" id="SignalP"/>
    </source>
</evidence>
<feature type="signal peptide" evidence="7">
    <location>
        <begin position="1"/>
        <end position="40"/>
    </location>
</feature>
<feature type="region of interest" description="Disordered" evidence="6">
    <location>
        <begin position="44"/>
        <end position="64"/>
    </location>
</feature>
<proteinExistence type="inferred from homology"/>
<dbReference type="RefSeq" id="WP_285345259.1">
    <property type="nucleotide sequence ID" value="NZ_JASITI010000042.1"/>
</dbReference>